<dbReference type="EMBL" id="JAPEVB010000001">
    <property type="protein sequence ID" value="KAJ4395989.1"/>
    <property type="molecule type" value="Genomic_DNA"/>
</dbReference>
<evidence type="ECO:0000256" key="1">
    <source>
        <dbReference type="SAM" id="Phobius"/>
    </source>
</evidence>
<dbReference type="InterPro" id="IPR053092">
    <property type="entry name" value="Mitochondrial_unc_protein"/>
</dbReference>
<dbReference type="PANTHER" id="PTHR28048">
    <property type="entry name" value="ACR195WP"/>
    <property type="match status" value="1"/>
</dbReference>
<reference evidence="3" key="1">
    <citation type="submission" date="2022-10" db="EMBL/GenBank/DDBJ databases">
        <title>Tapping the CABI collections for fungal endophytes: first genome assemblies for Collariella, Neodidymelliopsis, Ascochyta clinopodiicola, Didymella pomorum, Didymosphaeria variabile, Neocosmospora piperis and Neocucurbitaria cava.</title>
        <authorList>
            <person name="Hill R."/>
        </authorList>
    </citation>
    <scope>NUCLEOTIDE SEQUENCE</scope>
    <source>
        <strain evidence="3">IMI 355082</strain>
    </source>
</reference>
<dbReference type="Pfam" id="PF15055">
    <property type="entry name" value="DMAC1_Dmo2"/>
    <property type="match status" value="1"/>
</dbReference>
<dbReference type="OrthoDB" id="6604875at2759"/>
<keyword evidence="4" id="KW-1185">Reference proteome</keyword>
<comment type="caution">
    <text evidence="3">The sequence shown here is derived from an EMBL/GenBank/DDBJ whole genome shotgun (WGS) entry which is preliminary data.</text>
</comment>
<evidence type="ECO:0000313" key="3">
    <source>
        <dbReference type="EMBL" id="KAJ4395989.1"/>
    </source>
</evidence>
<dbReference type="InterPro" id="IPR028036">
    <property type="entry name" value="DMAC1-like_dom"/>
</dbReference>
<feature type="transmembrane region" description="Helical" evidence="1">
    <location>
        <begin position="77"/>
        <end position="95"/>
    </location>
</feature>
<accession>A0A9W9D160</accession>
<organism evidence="3 4">
    <name type="scientific">Gnomoniopsis smithogilvyi</name>
    <dbReference type="NCBI Taxonomy" id="1191159"/>
    <lineage>
        <taxon>Eukaryota</taxon>
        <taxon>Fungi</taxon>
        <taxon>Dikarya</taxon>
        <taxon>Ascomycota</taxon>
        <taxon>Pezizomycotina</taxon>
        <taxon>Sordariomycetes</taxon>
        <taxon>Sordariomycetidae</taxon>
        <taxon>Diaporthales</taxon>
        <taxon>Gnomoniaceae</taxon>
        <taxon>Gnomoniopsis</taxon>
    </lineage>
</organism>
<dbReference type="Proteomes" id="UP001140453">
    <property type="component" value="Unassembled WGS sequence"/>
</dbReference>
<keyword evidence="1" id="KW-0812">Transmembrane</keyword>
<evidence type="ECO:0000313" key="4">
    <source>
        <dbReference type="Proteomes" id="UP001140453"/>
    </source>
</evidence>
<proteinExistence type="predicted"/>
<dbReference type="PANTHER" id="PTHR28048:SF1">
    <property type="entry name" value="ACR195WP"/>
    <property type="match status" value="1"/>
</dbReference>
<keyword evidence="1" id="KW-1133">Transmembrane helix</keyword>
<evidence type="ECO:0000259" key="2">
    <source>
        <dbReference type="Pfam" id="PF15055"/>
    </source>
</evidence>
<dbReference type="AlphaFoldDB" id="A0A9W9D160"/>
<protein>
    <recommendedName>
        <fullName evidence="2">Distal membrane-arm assembly complex protein 1-like domain-containing protein</fullName>
    </recommendedName>
</protein>
<sequence length="96" mass="10732">MAGDTPSLTSLDKPVKANDIIRQEQREYDCMPCRVVGATAFIGLAGYSYWEGMRQLEVNRAKIIKSKSMIGMRPRKVGLAGISLGLFWMGIYRLFG</sequence>
<keyword evidence="1" id="KW-0472">Membrane</keyword>
<gene>
    <name evidence="3" type="ORF">N0V93_000205</name>
</gene>
<feature type="domain" description="Distal membrane-arm assembly complex protein 1-like" evidence="2">
    <location>
        <begin position="29"/>
        <end position="58"/>
    </location>
</feature>
<name>A0A9W9D160_9PEZI</name>